<organism evidence="2 3">
    <name type="scientific">Brumimicrobium glaciale</name>
    <dbReference type="NCBI Taxonomy" id="200475"/>
    <lineage>
        <taxon>Bacteria</taxon>
        <taxon>Pseudomonadati</taxon>
        <taxon>Bacteroidota</taxon>
        <taxon>Flavobacteriia</taxon>
        <taxon>Flavobacteriales</taxon>
        <taxon>Crocinitomicaceae</taxon>
        <taxon>Brumimicrobium</taxon>
    </lineage>
</organism>
<evidence type="ECO:0000313" key="3">
    <source>
        <dbReference type="Proteomes" id="UP000293952"/>
    </source>
</evidence>
<sequence>MFKNIIIAISCSFVGFAHAHTPENDSLALAKKASIPKINLVESRILNDSVNLHYVNNVQLFEQEWDLLAHPVFWRTIMKLSPDSCVINIGATRQIVKQMSVKNWDKRTDDQKDVYRDSVRSSLGLTSLDKIYMTTGKNDFYTFDDVLPTISKGVEVFKQQDVDPWYAQAILMIESPGRLAKSNVGAYGSFQLMASVARAQGLTVNKYTDDRKDFVKSAIGASSLIGKVCIPEAKVILDRHGISYNENDLWFRLFVLHIYHAGAGNVAGVINKISPTKGGMELIQTMWVTENGRFRNSSQNYSQLALAAMLIFEEMLWDC</sequence>
<comment type="caution">
    <text evidence="2">The sequence shown here is derived from an EMBL/GenBank/DDBJ whole genome shotgun (WGS) entry which is preliminary data.</text>
</comment>
<dbReference type="InterPro" id="IPR008258">
    <property type="entry name" value="Transglycosylase_SLT_dom_1"/>
</dbReference>
<feature type="domain" description="Transglycosylase SLT" evidence="1">
    <location>
        <begin position="159"/>
        <end position="228"/>
    </location>
</feature>
<dbReference type="RefSeq" id="WP_130094941.1">
    <property type="nucleotide sequence ID" value="NZ_SETE01000008.1"/>
</dbReference>
<keyword evidence="3" id="KW-1185">Reference proteome</keyword>
<reference evidence="2 3" key="1">
    <citation type="submission" date="2019-02" db="EMBL/GenBank/DDBJ databases">
        <title>Genome sequence of the sea-ice species Brumimicrobium glaciale.</title>
        <authorList>
            <person name="Bowman J.P."/>
        </authorList>
    </citation>
    <scope>NUCLEOTIDE SEQUENCE [LARGE SCALE GENOMIC DNA]</scope>
    <source>
        <strain evidence="2 3">IC156</strain>
    </source>
</reference>
<dbReference type="AlphaFoldDB" id="A0A4Q4KG10"/>
<protein>
    <recommendedName>
        <fullName evidence="1">Transglycosylase SLT domain-containing protein</fullName>
    </recommendedName>
</protein>
<dbReference type="Proteomes" id="UP000293952">
    <property type="component" value="Unassembled WGS sequence"/>
</dbReference>
<proteinExistence type="predicted"/>
<dbReference type="SUPFAM" id="SSF53955">
    <property type="entry name" value="Lysozyme-like"/>
    <property type="match status" value="1"/>
</dbReference>
<dbReference type="EMBL" id="SETE01000008">
    <property type="protein sequence ID" value="RYM31477.1"/>
    <property type="molecule type" value="Genomic_DNA"/>
</dbReference>
<dbReference type="OrthoDB" id="1466292at2"/>
<evidence type="ECO:0000259" key="1">
    <source>
        <dbReference type="Pfam" id="PF01464"/>
    </source>
</evidence>
<dbReference type="InterPro" id="IPR023346">
    <property type="entry name" value="Lysozyme-like_dom_sf"/>
</dbReference>
<dbReference type="Gene3D" id="1.10.530.10">
    <property type="match status" value="1"/>
</dbReference>
<evidence type="ECO:0000313" key="2">
    <source>
        <dbReference type="EMBL" id="RYM31477.1"/>
    </source>
</evidence>
<name>A0A4Q4KG10_9FLAO</name>
<dbReference type="Pfam" id="PF01464">
    <property type="entry name" value="SLT"/>
    <property type="match status" value="1"/>
</dbReference>
<accession>A0A4Q4KG10</accession>
<gene>
    <name evidence="2" type="ORF">ERX46_16350</name>
</gene>